<sequence length="411" mass="47023">MINELKAVFSRLVGMEKWCSFLFIMFIGLFFVDGITRYKHLVLYCAIITSLCIVYKERQILKELIKSNIVKFLILLLITGVYSSSVSIDNSMSFKYFFNTIIEKTVLTPIVFSLVISQLTHRKICWSLLAGMGLMFLISGGKEFYSYYVEYRQGIYPFSNYNHRFIAEALIFSLSCILLLWRTKGVKAKLAFIVVGSLYGFLMLGLLQRGAWLAILVFSLLWCLFNREWKLPLIVALVVAVSGMGVFMNFHDRLSVLTYKLGQTSSSHRFGNGTQGAAWDMIMQHPVKGSGIGDKVYLKAYADNLPHHPQWYFRAPIGPHNFFLSNWFAGGILGLFTSVSVVLAILVTAFKGYRRSEHIIKYCYSSIFLMMFADFFVRGWVEETFIFQTAIASAFLMGMFLSSQRALRNKH</sequence>
<evidence type="ECO:0000259" key="6">
    <source>
        <dbReference type="Pfam" id="PF04932"/>
    </source>
</evidence>
<evidence type="ECO:0000256" key="3">
    <source>
        <dbReference type="ARBA" id="ARBA00022989"/>
    </source>
</evidence>
<dbReference type="EMBL" id="JABBFR010000004">
    <property type="protein sequence ID" value="MBT0723664.1"/>
    <property type="molecule type" value="Genomic_DNA"/>
</dbReference>
<evidence type="ECO:0000256" key="2">
    <source>
        <dbReference type="ARBA" id="ARBA00022692"/>
    </source>
</evidence>
<keyword evidence="4 5" id="KW-0472">Membrane</keyword>
<dbReference type="PANTHER" id="PTHR37422">
    <property type="entry name" value="TEICHURONIC ACID BIOSYNTHESIS PROTEIN TUAE"/>
    <property type="match status" value="1"/>
</dbReference>
<organism evidence="7 8">
    <name type="scientific">Rosenbergiella gaditana</name>
    <dbReference type="NCBI Taxonomy" id="2726987"/>
    <lineage>
        <taxon>Bacteria</taxon>
        <taxon>Pseudomonadati</taxon>
        <taxon>Pseudomonadota</taxon>
        <taxon>Gammaproteobacteria</taxon>
        <taxon>Enterobacterales</taxon>
        <taxon>Erwiniaceae</taxon>
        <taxon>Rosenbergiella</taxon>
    </lineage>
</organism>
<dbReference type="RefSeq" id="WP_214236379.1">
    <property type="nucleotide sequence ID" value="NZ_JABBFR010000004.1"/>
</dbReference>
<feature type="transmembrane region" description="Helical" evidence="5">
    <location>
        <begin position="124"/>
        <end position="141"/>
    </location>
</feature>
<feature type="transmembrane region" description="Helical" evidence="5">
    <location>
        <begin position="96"/>
        <end position="117"/>
    </location>
</feature>
<dbReference type="Pfam" id="PF04932">
    <property type="entry name" value="Wzy_C"/>
    <property type="match status" value="1"/>
</dbReference>
<feature type="transmembrane region" description="Helical" evidence="5">
    <location>
        <begin position="12"/>
        <end position="32"/>
    </location>
</feature>
<evidence type="ECO:0000313" key="8">
    <source>
        <dbReference type="Proteomes" id="UP000790096"/>
    </source>
</evidence>
<keyword evidence="8" id="KW-1185">Reference proteome</keyword>
<dbReference type="PANTHER" id="PTHR37422:SF17">
    <property type="entry name" value="O-ANTIGEN LIGASE"/>
    <property type="match status" value="1"/>
</dbReference>
<evidence type="ECO:0000256" key="4">
    <source>
        <dbReference type="ARBA" id="ARBA00023136"/>
    </source>
</evidence>
<dbReference type="NCBIfam" id="NF012031">
    <property type="entry name" value="PRK15487.1"/>
    <property type="match status" value="1"/>
</dbReference>
<feature type="transmembrane region" description="Helical" evidence="5">
    <location>
        <begin position="385"/>
        <end position="402"/>
    </location>
</feature>
<feature type="transmembrane region" description="Helical" evidence="5">
    <location>
        <begin position="68"/>
        <end position="84"/>
    </location>
</feature>
<feature type="transmembrane region" description="Helical" evidence="5">
    <location>
        <begin position="362"/>
        <end position="379"/>
    </location>
</feature>
<dbReference type="InterPro" id="IPR051533">
    <property type="entry name" value="WaaL-like"/>
</dbReference>
<keyword evidence="2 5" id="KW-0812">Transmembrane</keyword>
<comment type="subcellular location">
    <subcellularLocation>
        <location evidence="1">Membrane</location>
        <topology evidence="1">Multi-pass membrane protein</topology>
    </subcellularLocation>
</comment>
<feature type="transmembrane region" description="Helical" evidence="5">
    <location>
        <begin position="188"/>
        <end position="204"/>
    </location>
</feature>
<dbReference type="GO" id="GO:0016874">
    <property type="term" value="F:ligase activity"/>
    <property type="evidence" value="ECO:0007669"/>
    <property type="project" value="UniProtKB-KW"/>
</dbReference>
<protein>
    <submittedName>
        <fullName evidence="7">O-antigen ligase RfaL</fullName>
    </submittedName>
</protein>
<gene>
    <name evidence="7" type="primary">rfaL</name>
    <name evidence="7" type="ORF">HH682_04245</name>
</gene>
<feature type="transmembrane region" description="Helical" evidence="5">
    <location>
        <begin position="233"/>
        <end position="251"/>
    </location>
</feature>
<proteinExistence type="predicted"/>
<accession>A0ABS5SU81</accession>
<keyword evidence="7" id="KW-0436">Ligase</keyword>
<feature type="domain" description="O-antigen ligase-related" evidence="6">
    <location>
        <begin position="198"/>
        <end position="336"/>
    </location>
</feature>
<evidence type="ECO:0000256" key="1">
    <source>
        <dbReference type="ARBA" id="ARBA00004141"/>
    </source>
</evidence>
<feature type="transmembrane region" description="Helical" evidence="5">
    <location>
        <begin position="38"/>
        <end position="56"/>
    </location>
</feature>
<feature type="transmembrane region" description="Helical" evidence="5">
    <location>
        <begin position="161"/>
        <end position="181"/>
    </location>
</feature>
<reference evidence="7 8" key="1">
    <citation type="submission" date="2020-04" db="EMBL/GenBank/DDBJ databases">
        <title>Genome sequencing of Rosenbergiella species.</title>
        <authorList>
            <person name="Alvarez-Perez S."/>
            <person name="Lievens B."/>
        </authorList>
    </citation>
    <scope>NUCLEOTIDE SEQUENCE [LARGE SCALE GENOMIC DNA]</scope>
    <source>
        <strain evidence="7 8">S61</strain>
    </source>
</reference>
<keyword evidence="3 5" id="KW-1133">Transmembrane helix</keyword>
<comment type="caution">
    <text evidence="7">The sequence shown here is derived from an EMBL/GenBank/DDBJ whole genome shotgun (WGS) entry which is preliminary data.</text>
</comment>
<feature type="transmembrane region" description="Helical" evidence="5">
    <location>
        <begin position="210"/>
        <end position="226"/>
    </location>
</feature>
<name>A0ABS5SU81_9GAMM</name>
<dbReference type="Proteomes" id="UP000790096">
    <property type="component" value="Unassembled WGS sequence"/>
</dbReference>
<dbReference type="InterPro" id="IPR007016">
    <property type="entry name" value="O-antigen_ligase-rel_domated"/>
</dbReference>
<feature type="transmembrane region" description="Helical" evidence="5">
    <location>
        <begin position="327"/>
        <end position="350"/>
    </location>
</feature>
<evidence type="ECO:0000313" key="7">
    <source>
        <dbReference type="EMBL" id="MBT0723664.1"/>
    </source>
</evidence>
<evidence type="ECO:0000256" key="5">
    <source>
        <dbReference type="SAM" id="Phobius"/>
    </source>
</evidence>